<protein>
    <recommendedName>
        <fullName evidence="5">Transmembrane protein</fullName>
    </recommendedName>
</protein>
<dbReference type="EMBL" id="JAACNO010001230">
    <property type="protein sequence ID" value="KAF4141979.1"/>
    <property type="molecule type" value="Genomic_DNA"/>
</dbReference>
<evidence type="ECO:0000256" key="1">
    <source>
        <dbReference type="SAM" id="Phobius"/>
    </source>
</evidence>
<feature type="transmembrane region" description="Helical" evidence="1">
    <location>
        <begin position="417"/>
        <end position="439"/>
    </location>
</feature>
<feature type="transmembrane region" description="Helical" evidence="1">
    <location>
        <begin position="121"/>
        <end position="145"/>
    </location>
</feature>
<evidence type="ECO:0000313" key="3">
    <source>
        <dbReference type="EMBL" id="KAF4141979.1"/>
    </source>
</evidence>
<dbReference type="EMBL" id="WSZM01000025">
    <property type="protein sequence ID" value="KAF4046216.1"/>
    <property type="molecule type" value="Genomic_DNA"/>
</dbReference>
<feature type="transmembrane region" description="Helical" evidence="1">
    <location>
        <begin position="203"/>
        <end position="223"/>
    </location>
</feature>
<feature type="transmembrane region" description="Helical" evidence="1">
    <location>
        <begin position="445"/>
        <end position="464"/>
    </location>
</feature>
<dbReference type="AlphaFoldDB" id="A0A833SUT6"/>
<evidence type="ECO:0008006" key="5">
    <source>
        <dbReference type="Google" id="ProtNLM"/>
    </source>
</evidence>
<organism evidence="2 4">
    <name type="scientific">Phytophthora infestans</name>
    <name type="common">Potato late blight agent</name>
    <name type="synonym">Botrytis infestans</name>
    <dbReference type="NCBI Taxonomy" id="4787"/>
    <lineage>
        <taxon>Eukaryota</taxon>
        <taxon>Sar</taxon>
        <taxon>Stramenopiles</taxon>
        <taxon>Oomycota</taxon>
        <taxon>Peronosporomycetes</taxon>
        <taxon>Peronosporales</taxon>
        <taxon>Peronosporaceae</taxon>
        <taxon>Phytophthora</taxon>
    </lineage>
</organism>
<feature type="transmembrane region" description="Helical" evidence="1">
    <location>
        <begin position="151"/>
        <end position="182"/>
    </location>
</feature>
<feature type="transmembrane region" description="Helical" evidence="1">
    <location>
        <begin position="382"/>
        <end position="405"/>
    </location>
</feature>
<sequence length="607" mass="67801">MKSSPGSSSHLHQHTWFNTTSFDVSLHGPTRADATCASRVKSTDTDDAAWMYELQLAQPLPAIDISGTALSKLMTTSRYESVLRAMHKVTPVLVRLNRLNILVFGSILFLPVSVTRPWIPLLGGISLFPPLCFALFFSVEILALLRSNYEFWFVSVLNVINWVGIANIFGDFRAVVCLSFWLNSQNIISIDANYRTYQTTVKSIVMAGPSMLALVLCCSYRLIVDSTYPSFSIGSVTLQWRQIVIFSASTLIIFMLKKSYAKIRRRRRRVQSRIASNSGGNRHIVSCVVLRARMRLAPAKNKQRLRLTKFVDKEAASASSVRRLRLASHGSFIVDARRILLPQAYLGYFLEPRMRVILYVVATIGIILTATSWGLLLQHSEFVLAPAIGAFVSSLLFVLITATLAQKDLVQLLVRKFDALFSTLQATALALCLLDMLQWQLSSSLTVISWWLWFLWIVMLDALTPCVTHQLQLRKLGLPAIILVLLVAGTCAVDIVLGDDTLFKSRLLISLSLPHLGTYHEYTGTVAVQRVVTIIGWNSRLVFELAFSDPNQLAFICKGVEYTSSFLTFSEPLAHEQQTKTRRLGGWKLLRPVGVAPEGMLQTLGPT</sequence>
<keyword evidence="1" id="KW-0812">Transmembrane</keyword>
<evidence type="ECO:0000313" key="4">
    <source>
        <dbReference type="Proteomes" id="UP000602510"/>
    </source>
</evidence>
<accession>A0A833SUT6</accession>
<keyword evidence="1" id="KW-0472">Membrane</keyword>
<gene>
    <name evidence="2" type="ORF">GN244_ATG01365</name>
    <name evidence="3" type="ORF">GN958_ATG08868</name>
</gene>
<proteinExistence type="predicted"/>
<feature type="transmembrane region" description="Helical" evidence="1">
    <location>
        <begin position="356"/>
        <end position="376"/>
    </location>
</feature>
<name>A0A833SUT6_PHYIN</name>
<feature type="transmembrane region" description="Helical" evidence="1">
    <location>
        <begin position="476"/>
        <end position="497"/>
    </location>
</feature>
<feature type="transmembrane region" description="Helical" evidence="1">
    <location>
        <begin position="243"/>
        <end position="260"/>
    </location>
</feature>
<dbReference type="Proteomes" id="UP000602510">
    <property type="component" value="Unassembled WGS sequence"/>
</dbReference>
<keyword evidence="1" id="KW-1133">Transmembrane helix</keyword>
<keyword evidence="4" id="KW-1185">Reference proteome</keyword>
<evidence type="ECO:0000313" key="2">
    <source>
        <dbReference type="EMBL" id="KAF4046216.1"/>
    </source>
</evidence>
<feature type="transmembrane region" description="Helical" evidence="1">
    <location>
        <begin position="96"/>
        <end position="114"/>
    </location>
</feature>
<comment type="caution">
    <text evidence="2">The sequence shown here is derived from an EMBL/GenBank/DDBJ whole genome shotgun (WGS) entry which is preliminary data.</text>
</comment>
<dbReference type="Proteomes" id="UP000704712">
    <property type="component" value="Unassembled WGS sequence"/>
</dbReference>
<reference evidence="2" key="1">
    <citation type="submission" date="2020-04" db="EMBL/GenBank/DDBJ databases">
        <title>Hybrid Assembly of Korean Phytophthora infestans isolates.</title>
        <authorList>
            <person name="Prokchorchik M."/>
            <person name="Lee Y."/>
            <person name="Seo J."/>
            <person name="Cho J.-H."/>
            <person name="Park Y.-E."/>
            <person name="Jang D.-C."/>
            <person name="Im J.-S."/>
            <person name="Choi J.-G."/>
            <person name="Park H.-J."/>
            <person name="Lee G.-B."/>
            <person name="Lee Y.-G."/>
            <person name="Hong S.-Y."/>
            <person name="Cho K."/>
            <person name="Sohn K.H."/>
        </authorList>
    </citation>
    <scope>NUCLEOTIDE SEQUENCE</scope>
    <source>
        <strain evidence="2">KR_1_A1</strain>
        <strain evidence="3">KR_2_A2</strain>
    </source>
</reference>